<dbReference type="InterPro" id="IPR007795">
    <property type="entry name" value="T7SS_EccB"/>
</dbReference>
<dbReference type="Pfam" id="PF05108">
    <property type="entry name" value="T7SS_ESX1_EccB"/>
    <property type="match status" value="1"/>
</dbReference>
<dbReference type="RefSeq" id="WP_068694116.1">
    <property type="nucleotide sequence ID" value="NZ_CP063196.1"/>
</dbReference>
<dbReference type="PANTHER" id="PTHR40765:SF2">
    <property type="entry name" value="ESX-2 SECRETION SYSTEM ATPASE ECCB2"/>
    <property type="match status" value="1"/>
</dbReference>
<reference evidence="1" key="1">
    <citation type="submission" date="2020-10" db="EMBL/GenBank/DDBJ databases">
        <title>De novo genome project of the cellulose decomposer Thermobifida halotolerans type strain.</title>
        <authorList>
            <person name="Nagy I."/>
            <person name="Horvath B."/>
            <person name="Kukolya J."/>
            <person name="Nagy I."/>
            <person name="Orsini M."/>
        </authorList>
    </citation>
    <scope>NUCLEOTIDE SEQUENCE</scope>
    <source>
        <strain evidence="1">DSM 44931</strain>
    </source>
</reference>
<gene>
    <name evidence="1" type="primary">eccB</name>
    <name evidence="1" type="ORF">NI17_022475</name>
</gene>
<dbReference type="KEGG" id="thao:NI17_022475"/>
<sequence length="483" mass="49781">MQSRRDRVQAHTFMVRRLSTAMLEGDPDAVDAPMRRTRTGNLIGLVIAALLCVGFLVFGLIFPGGASTWRQEGSLIVEKETGATYLYSDGMLRPVANFASAKLIQGDQLSVRSVSAASLEGVPKGGPVGITGAPDSLPDAGSPESRVWRLCAVPPTDDLPARTALTITDGPPLEALPHDLAVLAATPDGEHHLLWRGARMRLDTENGALEALGYGTTAALEVTEAFLESVPAAPDLAAREVAGRGEAGPTLANRPTAVGQVFVVAGDGERDRQHYLLTRDGLVPLTATESRLLLAHPDTRDAYGENSPVAVEIAAGDVRDHLADDGQTRTADDTALPGSPPDLFPTDLAVPCLQLTGDGGLALTTQAVDAISAWPVQETPSVAPGCPTPDLVGIPSGGGGLVAARPAGGTSGDPTYYLVTDAAAKYPVPNASVLGTLGYDPAAAAPVPTSLLRLLPTGPLLDPGAAALPVTPSTRAENTECPG</sequence>
<dbReference type="EMBL" id="CP063196">
    <property type="protein sequence ID" value="UOE19452.1"/>
    <property type="molecule type" value="Genomic_DNA"/>
</dbReference>
<dbReference type="PANTHER" id="PTHR40765">
    <property type="entry name" value="ESX-2 SECRETION SYSTEM ATPASE ECCB2"/>
    <property type="match status" value="1"/>
</dbReference>
<dbReference type="OrthoDB" id="3847604at2"/>
<dbReference type="Gene3D" id="3.30.2390.20">
    <property type="entry name" value="Type VII secretion system EccB, repeat 1 domain"/>
    <property type="match status" value="1"/>
</dbReference>
<keyword evidence="2" id="KW-1185">Reference proteome</keyword>
<name>A0A399G409_9ACTN</name>
<accession>A0A399G409</accession>
<dbReference type="NCBIfam" id="TIGR03919">
    <property type="entry name" value="T7SS_EccB"/>
    <property type="match status" value="1"/>
</dbReference>
<dbReference type="GO" id="GO:0005576">
    <property type="term" value="C:extracellular region"/>
    <property type="evidence" value="ECO:0007669"/>
    <property type="project" value="TreeGrafter"/>
</dbReference>
<evidence type="ECO:0000313" key="1">
    <source>
        <dbReference type="EMBL" id="UOE19452.1"/>
    </source>
</evidence>
<evidence type="ECO:0000313" key="2">
    <source>
        <dbReference type="Proteomes" id="UP000265719"/>
    </source>
</evidence>
<dbReference type="AlphaFoldDB" id="A0A399G409"/>
<dbReference type="InterPro" id="IPR044857">
    <property type="entry name" value="T7SS_EccB_R1"/>
</dbReference>
<organism evidence="1 2">
    <name type="scientific">Thermobifida halotolerans</name>
    <dbReference type="NCBI Taxonomy" id="483545"/>
    <lineage>
        <taxon>Bacteria</taxon>
        <taxon>Bacillati</taxon>
        <taxon>Actinomycetota</taxon>
        <taxon>Actinomycetes</taxon>
        <taxon>Streptosporangiales</taxon>
        <taxon>Nocardiopsidaceae</taxon>
        <taxon>Thermobifida</taxon>
    </lineage>
</organism>
<proteinExistence type="predicted"/>
<protein>
    <submittedName>
        <fullName evidence="1">Type VII secretion protein EccB</fullName>
    </submittedName>
</protein>
<dbReference type="Proteomes" id="UP000265719">
    <property type="component" value="Chromosome"/>
</dbReference>